<dbReference type="Proteomes" id="UP000036403">
    <property type="component" value="Unassembled WGS sequence"/>
</dbReference>
<gene>
    <name evidence="2" type="ORF">RF55_14217</name>
</gene>
<proteinExistence type="predicted"/>
<organism evidence="2 3">
    <name type="scientific">Lasius niger</name>
    <name type="common">Black garden ant</name>
    <dbReference type="NCBI Taxonomy" id="67767"/>
    <lineage>
        <taxon>Eukaryota</taxon>
        <taxon>Metazoa</taxon>
        <taxon>Ecdysozoa</taxon>
        <taxon>Arthropoda</taxon>
        <taxon>Hexapoda</taxon>
        <taxon>Insecta</taxon>
        <taxon>Pterygota</taxon>
        <taxon>Neoptera</taxon>
        <taxon>Endopterygota</taxon>
        <taxon>Hymenoptera</taxon>
        <taxon>Apocrita</taxon>
        <taxon>Aculeata</taxon>
        <taxon>Formicoidea</taxon>
        <taxon>Formicidae</taxon>
        <taxon>Formicinae</taxon>
        <taxon>Lasius</taxon>
        <taxon>Lasius</taxon>
    </lineage>
</organism>
<feature type="compositionally biased region" description="Polar residues" evidence="1">
    <location>
        <begin position="72"/>
        <end position="83"/>
    </location>
</feature>
<dbReference type="AlphaFoldDB" id="A0A0J7K8S0"/>
<reference evidence="2 3" key="1">
    <citation type="submission" date="2015-04" db="EMBL/GenBank/DDBJ databases">
        <title>Lasius niger genome sequencing.</title>
        <authorList>
            <person name="Konorov E.A."/>
            <person name="Nikitin M.A."/>
            <person name="Kirill M.V."/>
            <person name="Chang P."/>
        </authorList>
    </citation>
    <scope>NUCLEOTIDE SEQUENCE [LARGE SCALE GENOMIC DNA]</scope>
    <source>
        <tissue evidence="2">Whole</tissue>
    </source>
</reference>
<dbReference type="PaxDb" id="67767-A0A0J7K8S0"/>
<evidence type="ECO:0000313" key="3">
    <source>
        <dbReference type="Proteomes" id="UP000036403"/>
    </source>
</evidence>
<sequence>MEQQIHHIGRIRYRKVPARVIILLRLWPQRTAGHRDKHIDATSQSPLEMQRHAGATANTMRVNRESHGPRQPFTNSRTKQAQRTGIPLTEGDFALRRQGKQRRFTAPQVM</sequence>
<protein>
    <submittedName>
        <fullName evidence="2">Cysteine proteinase</fullName>
    </submittedName>
</protein>
<evidence type="ECO:0000313" key="2">
    <source>
        <dbReference type="EMBL" id="KMQ86737.1"/>
    </source>
</evidence>
<accession>A0A0J7K8S0</accession>
<comment type="caution">
    <text evidence="2">The sequence shown here is derived from an EMBL/GenBank/DDBJ whole genome shotgun (WGS) entry which is preliminary data.</text>
</comment>
<dbReference type="EMBL" id="LBMM01011617">
    <property type="protein sequence ID" value="KMQ86737.1"/>
    <property type="molecule type" value="Genomic_DNA"/>
</dbReference>
<evidence type="ECO:0000256" key="1">
    <source>
        <dbReference type="SAM" id="MobiDB-lite"/>
    </source>
</evidence>
<feature type="region of interest" description="Disordered" evidence="1">
    <location>
        <begin position="57"/>
        <end position="110"/>
    </location>
</feature>
<keyword evidence="3" id="KW-1185">Reference proteome</keyword>
<name>A0A0J7K8S0_LASNI</name>